<keyword evidence="3" id="KW-1185">Reference proteome</keyword>
<evidence type="ECO:0000259" key="1">
    <source>
        <dbReference type="Pfam" id="PF08349"/>
    </source>
</evidence>
<dbReference type="InterPro" id="IPR017087">
    <property type="entry name" value="UCP037004"/>
</dbReference>
<sequence length="318" mass="36523">MYQFEPEKIKIGISSCLLGQEVRFDGGHKQSKYCRHDLSQYFDFQPICPEMAIGMGAPRKTIRLVNQLGDIRIKASDDSFDVTDKLREFSTNKSAQLGGITGYIFCAKSPTCGMERVNLYKDGTKDAVKEGVGVFAGQVMADHPLIPVEEEGRLNDPVLRENFITRVFAYHDWQKLRADGATRDALYKFHARYKYLLMAHDVNLYYKLGPLLAHAEGDVDDIADQYIVMFMQVLKGHPTRKSHANTLSHIQGYLKRSLRSDERQQLAKTIDKYRQGLIPLLAAMTLIKHYQTLYPDAYIEQQIYLNPHPEELKLRYEH</sequence>
<dbReference type="PANTHER" id="PTHR30087">
    <property type="entry name" value="INNER MEMBRANE PROTEIN"/>
    <property type="match status" value="1"/>
</dbReference>
<dbReference type="EMBL" id="JAIMJA010000016">
    <property type="protein sequence ID" value="MCE2596192.1"/>
    <property type="molecule type" value="Genomic_DNA"/>
</dbReference>
<proteinExistence type="predicted"/>
<dbReference type="InterPro" id="IPR013560">
    <property type="entry name" value="DUF1722"/>
</dbReference>
<evidence type="ECO:0000313" key="3">
    <source>
        <dbReference type="Proteomes" id="UP001201273"/>
    </source>
</evidence>
<name>A0ABS8WCZ5_9GAMM</name>
<dbReference type="Proteomes" id="UP001201273">
    <property type="component" value="Unassembled WGS sequence"/>
</dbReference>
<dbReference type="InterPro" id="IPR007553">
    <property type="entry name" value="2-thiour_desulf"/>
</dbReference>
<gene>
    <name evidence="2" type="ORF">K6Y31_15365</name>
</gene>
<accession>A0ABS8WCZ5</accession>
<dbReference type="PANTHER" id="PTHR30087:SF0">
    <property type="entry name" value="INNER MEMBRANE PROTEIN"/>
    <property type="match status" value="1"/>
</dbReference>
<reference evidence="2 3" key="1">
    <citation type="journal article" date="2022" name="Environ. Microbiol. Rep.">
        <title>Eco-phylogenetic analyses reveal divergent evolution of vitamin B12 metabolism in the marine bacterial family 'Psychromonadaceae'.</title>
        <authorList>
            <person name="Jin X."/>
            <person name="Yang Y."/>
            <person name="Cao H."/>
            <person name="Gao B."/>
            <person name="Zhao Z."/>
        </authorList>
    </citation>
    <scope>NUCLEOTIDE SEQUENCE [LARGE SCALE GENOMIC DNA]</scope>
    <source>
        <strain evidence="2 3">MKS20</strain>
    </source>
</reference>
<dbReference type="Pfam" id="PF08349">
    <property type="entry name" value="DUF1722"/>
    <property type="match status" value="1"/>
</dbReference>
<evidence type="ECO:0000313" key="2">
    <source>
        <dbReference type="EMBL" id="MCE2596192.1"/>
    </source>
</evidence>
<dbReference type="RefSeq" id="WP_233053842.1">
    <property type="nucleotide sequence ID" value="NZ_JAIMJA010000016.1"/>
</dbReference>
<organism evidence="2 3">
    <name type="scientific">Motilimonas cestriensis</name>
    <dbReference type="NCBI Taxonomy" id="2742685"/>
    <lineage>
        <taxon>Bacteria</taxon>
        <taxon>Pseudomonadati</taxon>
        <taxon>Pseudomonadota</taxon>
        <taxon>Gammaproteobacteria</taxon>
        <taxon>Alteromonadales</taxon>
        <taxon>Alteromonadales genera incertae sedis</taxon>
        <taxon>Motilimonas</taxon>
    </lineage>
</organism>
<dbReference type="Pfam" id="PF04463">
    <property type="entry name" value="2-thiour_desulf"/>
    <property type="match status" value="1"/>
</dbReference>
<feature type="domain" description="DUF1722" evidence="1">
    <location>
        <begin position="194"/>
        <end position="309"/>
    </location>
</feature>
<dbReference type="PIRSF" id="PIRSF037004">
    <property type="entry name" value="UCP037004"/>
    <property type="match status" value="1"/>
</dbReference>
<comment type="caution">
    <text evidence="2">The sequence shown here is derived from an EMBL/GenBank/DDBJ whole genome shotgun (WGS) entry which is preliminary data.</text>
</comment>
<protein>
    <submittedName>
        <fullName evidence="2">DUF523 and DUF1722 domain-containing protein</fullName>
    </submittedName>
</protein>